<reference evidence="1" key="1">
    <citation type="submission" date="2020-04" db="EMBL/GenBank/DDBJ databases">
        <authorList>
            <person name="Chiriac C."/>
            <person name="Salcher M."/>
            <person name="Ghai R."/>
            <person name="Kavagutti S V."/>
        </authorList>
    </citation>
    <scope>NUCLEOTIDE SEQUENCE</scope>
</reference>
<protein>
    <submittedName>
        <fullName evidence="1">Uncharacterized protein</fullName>
    </submittedName>
</protein>
<accession>A0A6J5MM66</accession>
<dbReference type="EMBL" id="LR796472">
    <property type="protein sequence ID" value="CAB4146737.1"/>
    <property type="molecule type" value="Genomic_DNA"/>
</dbReference>
<evidence type="ECO:0000313" key="1">
    <source>
        <dbReference type="EMBL" id="CAB4146737.1"/>
    </source>
</evidence>
<gene>
    <name evidence="1" type="ORF">UFOVP496_5</name>
</gene>
<sequence>MNPHITDLVLLTHAGKRLNRRDLAIRWNCSIRNVSAVIAVARVKFGVVLESHKLTDGTHAYGLASYGNLQPLSMKRARKAR</sequence>
<proteinExistence type="predicted"/>
<name>A0A6J5MM66_9CAUD</name>
<organism evidence="1">
    <name type="scientific">uncultured Caudovirales phage</name>
    <dbReference type="NCBI Taxonomy" id="2100421"/>
    <lineage>
        <taxon>Viruses</taxon>
        <taxon>Duplodnaviria</taxon>
        <taxon>Heunggongvirae</taxon>
        <taxon>Uroviricota</taxon>
        <taxon>Caudoviricetes</taxon>
        <taxon>Peduoviridae</taxon>
        <taxon>Maltschvirus</taxon>
        <taxon>Maltschvirus maltsch</taxon>
    </lineage>
</organism>